<keyword evidence="4 5" id="KW-0472">Membrane</keyword>
<name>A0ABW3TYP1_9BACL</name>
<evidence type="ECO:0000313" key="8">
    <source>
        <dbReference type="Proteomes" id="UP001597231"/>
    </source>
</evidence>
<reference evidence="8" key="1">
    <citation type="journal article" date="2019" name="Int. J. Syst. Evol. Microbiol.">
        <title>The Global Catalogue of Microorganisms (GCM) 10K type strain sequencing project: providing services to taxonomists for standard genome sequencing and annotation.</title>
        <authorList>
            <consortium name="The Broad Institute Genomics Platform"/>
            <consortium name="The Broad Institute Genome Sequencing Center for Infectious Disease"/>
            <person name="Wu L."/>
            <person name="Ma J."/>
        </authorList>
    </citation>
    <scope>NUCLEOTIDE SEQUENCE [LARGE SCALE GENOMIC DNA]</scope>
    <source>
        <strain evidence="8">CCUG 53915</strain>
    </source>
</reference>
<keyword evidence="8" id="KW-1185">Reference proteome</keyword>
<dbReference type="InterPro" id="IPR006977">
    <property type="entry name" value="Yip1_dom"/>
</dbReference>
<keyword evidence="3 5" id="KW-1133">Transmembrane helix</keyword>
<evidence type="ECO:0000313" key="7">
    <source>
        <dbReference type="EMBL" id="MFD1205850.1"/>
    </source>
</evidence>
<protein>
    <submittedName>
        <fullName evidence="7">Yip1 family protein</fullName>
    </submittedName>
</protein>
<sequence length="206" mass="22439">MNPLISIWSRPTDTLRYMLKEKTARYGFFIFFLGTIGSGFFVSASTGLFDGLPLLAIVLLAFSSNYIGALLGWWLLSVLYTWIGKWLGGTGTFSDMARIVPAGTIPIIWLAPMNFLLLAVYGSRLFEAPTDPLIPTNLPIGIYFLTNLISIGVGIYGTVISCKGIGLVHGFSAWRGLGVLAIVFAFGVVLGVILIFFLVFSLFSSF</sequence>
<feature type="transmembrane region" description="Helical" evidence="5">
    <location>
        <begin position="142"/>
        <end position="165"/>
    </location>
</feature>
<organism evidence="7 8">
    <name type="scientific">Sporosarcina contaminans</name>
    <dbReference type="NCBI Taxonomy" id="633403"/>
    <lineage>
        <taxon>Bacteria</taxon>
        <taxon>Bacillati</taxon>
        <taxon>Bacillota</taxon>
        <taxon>Bacilli</taxon>
        <taxon>Bacillales</taxon>
        <taxon>Caryophanaceae</taxon>
        <taxon>Sporosarcina</taxon>
    </lineage>
</organism>
<evidence type="ECO:0000256" key="4">
    <source>
        <dbReference type="ARBA" id="ARBA00023136"/>
    </source>
</evidence>
<dbReference type="EMBL" id="JBHTLT010000095">
    <property type="protein sequence ID" value="MFD1205850.1"/>
    <property type="molecule type" value="Genomic_DNA"/>
</dbReference>
<evidence type="ECO:0000256" key="5">
    <source>
        <dbReference type="SAM" id="Phobius"/>
    </source>
</evidence>
<evidence type="ECO:0000259" key="6">
    <source>
        <dbReference type="Pfam" id="PF04893"/>
    </source>
</evidence>
<dbReference type="Proteomes" id="UP001597231">
    <property type="component" value="Unassembled WGS sequence"/>
</dbReference>
<proteinExistence type="predicted"/>
<feature type="domain" description="Yip1" evidence="6">
    <location>
        <begin position="6"/>
        <end position="193"/>
    </location>
</feature>
<evidence type="ECO:0000256" key="1">
    <source>
        <dbReference type="ARBA" id="ARBA00004141"/>
    </source>
</evidence>
<evidence type="ECO:0000256" key="3">
    <source>
        <dbReference type="ARBA" id="ARBA00022989"/>
    </source>
</evidence>
<comment type="subcellular location">
    <subcellularLocation>
        <location evidence="1">Membrane</location>
        <topology evidence="1">Multi-pass membrane protein</topology>
    </subcellularLocation>
</comment>
<feature type="transmembrane region" description="Helical" evidence="5">
    <location>
        <begin position="99"/>
        <end position="122"/>
    </location>
</feature>
<dbReference type="Pfam" id="PF04893">
    <property type="entry name" value="Yip1"/>
    <property type="match status" value="1"/>
</dbReference>
<dbReference type="RefSeq" id="WP_381481165.1">
    <property type="nucleotide sequence ID" value="NZ_JBHTLT010000095.1"/>
</dbReference>
<comment type="caution">
    <text evidence="7">The sequence shown here is derived from an EMBL/GenBank/DDBJ whole genome shotgun (WGS) entry which is preliminary data.</text>
</comment>
<feature type="transmembrane region" description="Helical" evidence="5">
    <location>
        <begin position="26"/>
        <end position="49"/>
    </location>
</feature>
<feature type="transmembrane region" description="Helical" evidence="5">
    <location>
        <begin position="177"/>
        <end position="203"/>
    </location>
</feature>
<keyword evidence="2 5" id="KW-0812">Transmembrane</keyword>
<evidence type="ECO:0000256" key="2">
    <source>
        <dbReference type="ARBA" id="ARBA00022692"/>
    </source>
</evidence>
<gene>
    <name evidence="7" type="ORF">ACFQ38_12185</name>
</gene>
<accession>A0ABW3TYP1</accession>
<feature type="transmembrane region" description="Helical" evidence="5">
    <location>
        <begin position="55"/>
        <end position="79"/>
    </location>
</feature>